<organism evidence="1 2">
    <name type="scientific">Thermoproteota archaeon</name>
    <dbReference type="NCBI Taxonomy" id="2056631"/>
    <lineage>
        <taxon>Archaea</taxon>
        <taxon>Thermoproteota</taxon>
    </lineage>
</organism>
<proteinExistence type="predicted"/>
<accession>A0A497EMS0</accession>
<protein>
    <submittedName>
        <fullName evidence="1">Uncharacterized protein</fullName>
    </submittedName>
</protein>
<evidence type="ECO:0000313" key="2">
    <source>
        <dbReference type="Proteomes" id="UP000278475"/>
    </source>
</evidence>
<dbReference type="Proteomes" id="UP000278475">
    <property type="component" value="Unassembled WGS sequence"/>
</dbReference>
<reference evidence="1 2" key="1">
    <citation type="submission" date="2018-06" db="EMBL/GenBank/DDBJ databases">
        <title>Extensive metabolic versatility and redundancy in microbially diverse, dynamic hydrothermal sediments.</title>
        <authorList>
            <person name="Dombrowski N."/>
            <person name="Teske A."/>
            <person name="Baker B.J."/>
        </authorList>
    </citation>
    <scope>NUCLEOTIDE SEQUENCE [LARGE SCALE GENOMIC DNA]</scope>
    <source>
        <strain evidence="1">B66_G16</strain>
    </source>
</reference>
<dbReference type="EMBL" id="QMQV01000065">
    <property type="protein sequence ID" value="RLE48625.1"/>
    <property type="molecule type" value="Genomic_DNA"/>
</dbReference>
<comment type="caution">
    <text evidence="1">The sequence shown here is derived from an EMBL/GenBank/DDBJ whole genome shotgun (WGS) entry which is preliminary data.</text>
</comment>
<evidence type="ECO:0000313" key="1">
    <source>
        <dbReference type="EMBL" id="RLE48625.1"/>
    </source>
</evidence>
<name>A0A497EMS0_9CREN</name>
<gene>
    <name evidence="1" type="ORF">DRJ31_06830</name>
</gene>
<sequence length="66" mass="7879">MWRVQQELRKDLKTILDERLARMEKDIAEIGEATQACLRGKCGIRCLPRKSRLGYPYNVFCFKRYL</sequence>
<dbReference type="AlphaFoldDB" id="A0A497EMS0"/>